<dbReference type="Pfam" id="PF14223">
    <property type="entry name" value="Retrotran_gag_2"/>
    <property type="match status" value="1"/>
</dbReference>
<evidence type="ECO:0000313" key="4">
    <source>
        <dbReference type="Proteomes" id="UP000265520"/>
    </source>
</evidence>
<accession>A0A392PA21</accession>
<reference evidence="3 4" key="1">
    <citation type="journal article" date="2018" name="Front. Plant Sci.">
        <title>Red Clover (Trifolium pratense) and Zigzag Clover (T. medium) - A Picture of Genomic Similarities and Differences.</title>
        <authorList>
            <person name="Dluhosova J."/>
            <person name="Istvanek J."/>
            <person name="Nedelnik J."/>
            <person name="Repkova J."/>
        </authorList>
    </citation>
    <scope>NUCLEOTIDE SEQUENCE [LARGE SCALE GENOMIC DNA]</scope>
    <source>
        <strain evidence="4">cv. 10/8</strain>
        <tissue evidence="3">Leaf</tissue>
    </source>
</reference>
<name>A0A392PA21_9FABA</name>
<feature type="compositionally biased region" description="Polar residues" evidence="1">
    <location>
        <begin position="118"/>
        <end position="138"/>
    </location>
</feature>
<feature type="region of interest" description="Disordered" evidence="1">
    <location>
        <begin position="79"/>
        <end position="141"/>
    </location>
</feature>
<evidence type="ECO:0000313" key="3">
    <source>
        <dbReference type="EMBL" id="MCI08624.1"/>
    </source>
</evidence>
<organism evidence="3 4">
    <name type="scientific">Trifolium medium</name>
    <dbReference type="NCBI Taxonomy" id="97028"/>
    <lineage>
        <taxon>Eukaryota</taxon>
        <taxon>Viridiplantae</taxon>
        <taxon>Streptophyta</taxon>
        <taxon>Embryophyta</taxon>
        <taxon>Tracheophyta</taxon>
        <taxon>Spermatophyta</taxon>
        <taxon>Magnoliopsida</taxon>
        <taxon>eudicotyledons</taxon>
        <taxon>Gunneridae</taxon>
        <taxon>Pentapetalae</taxon>
        <taxon>rosids</taxon>
        <taxon>fabids</taxon>
        <taxon>Fabales</taxon>
        <taxon>Fabaceae</taxon>
        <taxon>Papilionoideae</taxon>
        <taxon>50 kb inversion clade</taxon>
        <taxon>NPAAA clade</taxon>
        <taxon>Hologalegina</taxon>
        <taxon>IRL clade</taxon>
        <taxon>Trifolieae</taxon>
        <taxon>Trifolium</taxon>
    </lineage>
</organism>
<evidence type="ECO:0000259" key="2">
    <source>
        <dbReference type="Pfam" id="PF22936"/>
    </source>
</evidence>
<protein>
    <submittedName>
        <fullName evidence="3">Retrovirus-related pol polyprotein from transposon TNT 1-94</fullName>
    </submittedName>
</protein>
<evidence type="ECO:0000256" key="1">
    <source>
        <dbReference type="SAM" id="MobiDB-lite"/>
    </source>
</evidence>
<feature type="compositionally biased region" description="Basic residues" evidence="1">
    <location>
        <begin position="100"/>
        <end position="117"/>
    </location>
</feature>
<dbReference type="InterPro" id="IPR054722">
    <property type="entry name" value="PolX-like_BBD"/>
</dbReference>
<dbReference type="Pfam" id="PF22936">
    <property type="entry name" value="Pol_BBD"/>
    <property type="match status" value="1"/>
</dbReference>
<dbReference type="Proteomes" id="UP000265520">
    <property type="component" value="Unassembled WGS sequence"/>
</dbReference>
<dbReference type="EMBL" id="LXQA010069661">
    <property type="protein sequence ID" value="MCI08624.1"/>
    <property type="molecule type" value="Genomic_DNA"/>
</dbReference>
<proteinExistence type="predicted"/>
<feature type="domain" description="Retrovirus-related Pol polyprotein from transposon TNT 1-94-like beta-barrel" evidence="2">
    <location>
        <begin position="158"/>
        <end position="177"/>
    </location>
</feature>
<feature type="non-terminal residue" evidence="3">
    <location>
        <position position="177"/>
    </location>
</feature>
<sequence>MEPTDMDEPDWAEMKEKVVGLICLCVSDEMDDEDKTIILLCSLPGSYNHLVTTLTYGKDSITLTSITSALLSHCQRRQNAEGGSQGEGLYVQGGLDRGRNKGKAGSGKKRSNIRTRKQQSVTTTNTSSIGRGTVQTDDSCSEGDILCVSSSKCTNARILDSGCSYHMTPNREWFTTF</sequence>
<comment type="caution">
    <text evidence="3">The sequence shown here is derived from an EMBL/GenBank/DDBJ whole genome shotgun (WGS) entry which is preliminary data.</text>
</comment>
<dbReference type="AlphaFoldDB" id="A0A392PA21"/>
<keyword evidence="4" id="KW-1185">Reference proteome</keyword>